<keyword evidence="3" id="KW-0808">Transferase</keyword>
<keyword evidence="1" id="KW-0812">Transmembrane</keyword>
<gene>
    <name evidence="3" type="ORF">VVD49_17545</name>
</gene>
<evidence type="ECO:0000256" key="1">
    <source>
        <dbReference type="SAM" id="Phobius"/>
    </source>
</evidence>
<comment type="caution">
    <text evidence="3">The sequence shown here is derived from an EMBL/GenBank/DDBJ whole genome shotgun (WGS) entry which is preliminary data.</text>
</comment>
<dbReference type="EMBL" id="JAYXHS010000003">
    <property type="protein sequence ID" value="MEC5387540.1"/>
    <property type="molecule type" value="Genomic_DNA"/>
</dbReference>
<feature type="transmembrane region" description="Helical" evidence="1">
    <location>
        <begin position="178"/>
        <end position="198"/>
    </location>
</feature>
<dbReference type="GO" id="GO:0016746">
    <property type="term" value="F:acyltransferase activity"/>
    <property type="evidence" value="ECO:0007669"/>
    <property type="project" value="UniProtKB-KW"/>
</dbReference>
<accession>A0ABU6K982</accession>
<reference evidence="3 4" key="1">
    <citation type="submission" date="2024-01" db="EMBL/GenBank/DDBJ databases">
        <title>Uliginosibacterium soil sp. nov.</title>
        <authorList>
            <person name="Lv Y."/>
        </authorList>
    </citation>
    <scope>NUCLEOTIDE SEQUENCE [LARGE SCALE GENOMIC DNA]</scope>
    <source>
        <strain evidence="3 4">H3</strain>
    </source>
</reference>
<sequence length="373" mass="40481">MPIAPQPIAPTQRLAFLDPLRVALTTLVIAHHTSITYGGSGDWYYKEAGSPEWLRLLLSVFTASNQSFFMGFFFLLAGYFTPPSLAHKGLSRFVRERLWRLGMPLLLFALLLSPLTRALAAATRGEAPFLAALAARWPPTVFDAGPLWFCIALLLFTAGWIAVSRLPGAVQRPSINPHYAIALAVLGCGALAFALRVWVPVGRNVFSLQLGYFASYLLLFYGGCALAGTRALESVEWRHARPWAITAVLVFPTLWIYAALGGAFDGDAWRGGANLPALAYALWEPVIAAGVILASLAAFRSTMAKPAPRWRRLADDAFTAFVIHPPVVVACSALVRHVVDTPLLRFLLAAPLACLLAFALADAWRGLLSSRPS</sequence>
<feature type="transmembrane region" description="Helical" evidence="1">
    <location>
        <begin position="280"/>
        <end position="299"/>
    </location>
</feature>
<evidence type="ECO:0000259" key="2">
    <source>
        <dbReference type="Pfam" id="PF01757"/>
    </source>
</evidence>
<keyword evidence="1" id="KW-1133">Transmembrane helix</keyword>
<evidence type="ECO:0000313" key="3">
    <source>
        <dbReference type="EMBL" id="MEC5387540.1"/>
    </source>
</evidence>
<dbReference type="RefSeq" id="WP_327600508.1">
    <property type="nucleotide sequence ID" value="NZ_JAYXHS010000003.1"/>
</dbReference>
<feature type="transmembrane region" description="Helical" evidence="1">
    <location>
        <begin position="101"/>
        <end position="120"/>
    </location>
</feature>
<feature type="transmembrane region" description="Helical" evidence="1">
    <location>
        <begin position="53"/>
        <end position="80"/>
    </location>
</feature>
<dbReference type="InterPro" id="IPR002656">
    <property type="entry name" value="Acyl_transf_3_dom"/>
</dbReference>
<dbReference type="Proteomes" id="UP001331561">
    <property type="component" value="Unassembled WGS sequence"/>
</dbReference>
<dbReference type="PANTHER" id="PTHR36927">
    <property type="entry name" value="BLR4337 PROTEIN"/>
    <property type="match status" value="1"/>
</dbReference>
<feature type="transmembrane region" description="Helical" evidence="1">
    <location>
        <begin position="345"/>
        <end position="364"/>
    </location>
</feature>
<dbReference type="InterPro" id="IPR050623">
    <property type="entry name" value="Glucan_succinyl_AcylTrfase"/>
</dbReference>
<dbReference type="Pfam" id="PF01757">
    <property type="entry name" value="Acyl_transf_3"/>
    <property type="match status" value="1"/>
</dbReference>
<feature type="transmembrane region" description="Helical" evidence="1">
    <location>
        <begin position="210"/>
        <end position="228"/>
    </location>
</feature>
<feature type="transmembrane region" description="Helical" evidence="1">
    <location>
        <begin position="240"/>
        <end position="260"/>
    </location>
</feature>
<protein>
    <submittedName>
        <fullName evidence="3">Acyltransferase family protein</fullName>
    </submittedName>
</protein>
<keyword evidence="3" id="KW-0012">Acyltransferase</keyword>
<keyword evidence="4" id="KW-1185">Reference proteome</keyword>
<feature type="transmembrane region" description="Helical" evidence="1">
    <location>
        <begin position="146"/>
        <end position="166"/>
    </location>
</feature>
<organism evidence="3 4">
    <name type="scientific">Uliginosibacterium silvisoli</name>
    <dbReference type="NCBI Taxonomy" id="3114758"/>
    <lineage>
        <taxon>Bacteria</taxon>
        <taxon>Pseudomonadati</taxon>
        <taxon>Pseudomonadota</taxon>
        <taxon>Betaproteobacteria</taxon>
        <taxon>Rhodocyclales</taxon>
        <taxon>Zoogloeaceae</taxon>
        <taxon>Uliginosibacterium</taxon>
    </lineage>
</organism>
<feature type="transmembrane region" description="Helical" evidence="1">
    <location>
        <begin position="320"/>
        <end position="339"/>
    </location>
</feature>
<proteinExistence type="predicted"/>
<keyword evidence="1" id="KW-0472">Membrane</keyword>
<evidence type="ECO:0000313" key="4">
    <source>
        <dbReference type="Proteomes" id="UP001331561"/>
    </source>
</evidence>
<dbReference type="PANTHER" id="PTHR36927:SF4">
    <property type="entry name" value="BLR5718 PROTEIN"/>
    <property type="match status" value="1"/>
</dbReference>
<feature type="domain" description="Acyltransferase 3" evidence="2">
    <location>
        <begin position="15"/>
        <end position="361"/>
    </location>
</feature>
<name>A0ABU6K982_9RHOO</name>